<dbReference type="PANTHER" id="PTHR30115">
    <property type="entry name" value="NITROGEN REGULATORY PROTEIN P-II"/>
    <property type="match status" value="1"/>
</dbReference>
<dbReference type="InterPro" id="IPR002332">
    <property type="entry name" value="N-reg_PII_urydylation_site"/>
</dbReference>
<name>A0A2A5WX36_9GAMM</name>
<dbReference type="Pfam" id="PF00543">
    <property type="entry name" value="P-II"/>
    <property type="match status" value="1"/>
</dbReference>
<dbReference type="PROSITE" id="PS00496">
    <property type="entry name" value="PII_GLNB_UMP"/>
    <property type="match status" value="1"/>
</dbReference>
<gene>
    <name evidence="6" type="ORF">CNE99_02175</name>
</gene>
<dbReference type="Gene3D" id="3.30.70.120">
    <property type="match status" value="1"/>
</dbReference>
<dbReference type="InterPro" id="IPR011322">
    <property type="entry name" value="N-reg_PII-like_a/b"/>
</dbReference>
<dbReference type="GO" id="GO:0030234">
    <property type="term" value="F:enzyme regulator activity"/>
    <property type="evidence" value="ECO:0007669"/>
    <property type="project" value="InterPro"/>
</dbReference>
<dbReference type="SUPFAM" id="SSF54913">
    <property type="entry name" value="GlnB-like"/>
    <property type="match status" value="1"/>
</dbReference>
<sequence>MKLVSAIIKPFKLDDVKEALSEISVKGMTVTEVKGFGRQKGHTELYRGAEYVVDFLPKVKIEVAVADENLEAVIEAISGAANTGKVGDGKIFVSPLDDVIRIRTGETGSEAV</sequence>
<comment type="caution">
    <text evidence="6">The sequence shown here is derived from an EMBL/GenBank/DDBJ whole genome shotgun (WGS) entry which is preliminary data.</text>
</comment>
<dbReference type="InterPro" id="IPR002187">
    <property type="entry name" value="N-reg_PII"/>
</dbReference>
<dbReference type="InterPro" id="IPR017918">
    <property type="entry name" value="N-reg_PII_CS"/>
</dbReference>
<dbReference type="GO" id="GO:0006808">
    <property type="term" value="P:regulation of nitrogen utilization"/>
    <property type="evidence" value="ECO:0007669"/>
    <property type="project" value="InterPro"/>
</dbReference>
<evidence type="ECO:0000256" key="4">
    <source>
        <dbReference type="PIRSR" id="PIRSR602187-50"/>
    </source>
</evidence>
<dbReference type="InterPro" id="IPR015867">
    <property type="entry name" value="N-reg_PII/ATP_PRibTrfase_C"/>
</dbReference>
<dbReference type="PANTHER" id="PTHR30115:SF20">
    <property type="entry name" value="NITROGEN REGULATORY PROTEIN GLNK"/>
    <property type="match status" value="1"/>
</dbReference>
<protein>
    <submittedName>
        <fullName evidence="6">Transcriptional regulator</fullName>
    </submittedName>
</protein>
<dbReference type="PROSITE" id="PS00638">
    <property type="entry name" value="PII_GLNB_CTER"/>
    <property type="match status" value="1"/>
</dbReference>
<evidence type="ECO:0000256" key="5">
    <source>
        <dbReference type="RuleBase" id="RU003936"/>
    </source>
</evidence>
<dbReference type="PROSITE" id="PS51343">
    <property type="entry name" value="PII_GLNB_DOM"/>
    <property type="match status" value="1"/>
</dbReference>
<feature type="modified residue" description="O-UMP-tyrosine" evidence="3">
    <location>
        <position position="51"/>
    </location>
</feature>
<evidence type="ECO:0000313" key="7">
    <source>
        <dbReference type="Proteomes" id="UP000219327"/>
    </source>
</evidence>
<dbReference type="SMART" id="SM00938">
    <property type="entry name" value="P-II"/>
    <property type="match status" value="1"/>
</dbReference>
<dbReference type="GO" id="GO:0005829">
    <property type="term" value="C:cytosol"/>
    <property type="evidence" value="ECO:0007669"/>
    <property type="project" value="TreeGrafter"/>
</dbReference>
<dbReference type="EMBL" id="NTKD01000006">
    <property type="protein sequence ID" value="PDH41105.1"/>
    <property type="molecule type" value="Genomic_DNA"/>
</dbReference>
<evidence type="ECO:0000256" key="3">
    <source>
        <dbReference type="PIRSR" id="PIRSR039144-50"/>
    </source>
</evidence>
<dbReference type="PIRSF" id="PIRSF039144">
    <property type="entry name" value="GlnB"/>
    <property type="match status" value="1"/>
</dbReference>
<keyword evidence="1 4" id="KW-0597">Phosphoprotein</keyword>
<comment type="similarity">
    <text evidence="5">Belongs to the P(II) protein family.</text>
</comment>
<reference evidence="6 7" key="1">
    <citation type="submission" date="2017-08" db="EMBL/GenBank/DDBJ databases">
        <title>Fine stratification of microbial communities through a metagenomic profile of the photic zone.</title>
        <authorList>
            <person name="Haro-Moreno J.M."/>
            <person name="Lopez-Perez M."/>
            <person name="De La Torre J."/>
            <person name="Picazo A."/>
            <person name="Camacho A."/>
            <person name="Rodriguez-Valera F."/>
        </authorList>
    </citation>
    <scope>NUCLEOTIDE SEQUENCE [LARGE SCALE GENOMIC DNA]</scope>
    <source>
        <strain evidence="6">MED-G24</strain>
    </source>
</reference>
<dbReference type="AlphaFoldDB" id="A0A2A5WX36"/>
<dbReference type="FunFam" id="3.30.70.120:FF:000001">
    <property type="entry name" value="Nitrogen regulatory protein P-II"/>
    <property type="match status" value="1"/>
</dbReference>
<dbReference type="PRINTS" id="PR00340">
    <property type="entry name" value="PIIGLNB"/>
</dbReference>
<accession>A0A2A5WX36</accession>
<evidence type="ECO:0000256" key="1">
    <source>
        <dbReference type="ARBA" id="ARBA00022553"/>
    </source>
</evidence>
<keyword evidence="2" id="KW-0547">Nucleotide-binding</keyword>
<evidence type="ECO:0000313" key="6">
    <source>
        <dbReference type="EMBL" id="PDH41105.1"/>
    </source>
</evidence>
<proteinExistence type="inferred from homology"/>
<dbReference type="Proteomes" id="UP000219327">
    <property type="component" value="Unassembled WGS sequence"/>
</dbReference>
<evidence type="ECO:0000256" key="2">
    <source>
        <dbReference type="ARBA" id="ARBA00022741"/>
    </source>
</evidence>
<dbReference type="GO" id="GO:0005524">
    <property type="term" value="F:ATP binding"/>
    <property type="evidence" value="ECO:0007669"/>
    <property type="project" value="TreeGrafter"/>
</dbReference>
<organism evidence="6 7">
    <name type="scientific">OM182 bacterium MED-G24</name>
    <dbReference type="NCBI Taxonomy" id="1986255"/>
    <lineage>
        <taxon>Bacteria</taxon>
        <taxon>Pseudomonadati</taxon>
        <taxon>Pseudomonadota</taxon>
        <taxon>Gammaproteobacteria</taxon>
        <taxon>OMG group</taxon>
        <taxon>OM182 clade</taxon>
    </lineage>
</organism>